<dbReference type="SUPFAM" id="SSF52540">
    <property type="entry name" value="P-loop containing nucleoside triphosphate hydrolases"/>
    <property type="match status" value="1"/>
</dbReference>
<comment type="subcellular location">
    <subcellularLocation>
        <location evidence="1">Cytoplasm</location>
    </subcellularLocation>
</comment>
<dbReference type="PROSITE" id="PS50045">
    <property type="entry name" value="SIGMA54_INTERACT_4"/>
    <property type="match status" value="1"/>
</dbReference>
<dbReference type="PANTHER" id="PTHR32071">
    <property type="entry name" value="TRANSCRIPTIONAL REGULATORY PROTEIN"/>
    <property type="match status" value="1"/>
</dbReference>
<evidence type="ECO:0000256" key="2">
    <source>
        <dbReference type="ARBA" id="ARBA00022490"/>
    </source>
</evidence>
<name>A0A317MYB6_9GAMM</name>
<dbReference type="Proteomes" id="UP000246569">
    <property type="component" value="Unassembled WGS sequence"/>
</dbReference>
<dbReference type="CDD" id="cd00130">
    <property type="entry name" value="PAS"/>
    <property type="match status" value="1"/>
</dbReference>
<dbReference type="InterPro" id="IPR009057">
    <property type="entry name" value="Homeodomain-like_sf"/>
</dbReference>
<dbReference type="Gene3D" id="3.40.50.300">
    <property type="entry name" value="P-loop containing nucleotide triphosphate hydrolases"/>
    <property type="match status" value="1"/>
</dbReference>
<dbReference type="InterPro" id="IPR045865">
    <property type="entry name" value="ACT-like_dom_sf"/>
</dbReference>
<dbReference type="PROSITE" id="PS51671">
    <property type="entry name" value="ACT"/>
    <property type="match status" value="1"/>
</dbReference>
<dbReference type="InterPro" id="IPR035965">
    <property type="entry name" value="PAS-like_dom_sf"/>
</dbReference>
<dbReference type="Gene3D" id="1.10.8.60">
    <property type="match status" value="1"/>
</dbReference>
<dbReference type="NCBIfam" id="TIGR04381">
    <property type="entry name" value="HTH_TypR"/>
    <property type="match status" value="1"/>
</dbReference>
<dbReference type="Pfam" id="PF18024">
    <property type="entry name" value="HTH_50"/>
    <property type="match status" value="1"/>
</dbReference>
<comment type="caution">
    <text evidence="13">The sequence shown here is derived from an EMBL/GenBank/DDBJ whole genome shotgun (WGS) entry which is preliminary data.</text>
</comment>
<dbReference type="InterPro" id="IPR002912">
    <property type="entry name" value="ACT_dom"/>
</dbReference>
<dbReference type="GO" id="GO:0005524">
    <property type="term" value="F:ATP binding"/>
    <property type="evidence" value="ECO:0007669"/>
    <property type="project" value="UniProtKB-KW"/>
</dbReference>
<evidence type="ECO:0000256" key="5">
    <source>
        <dbReference type="ARBA" id="ARBA00022840"/>
    </source>
</evidence>
<dbReference type="RefSeq" id="WP_110017200.1">
    <property type="nucleotide sequence ID" value="NZ_QGTJ01000002.1"/>
</dbReference>
<dbReference type="Gene3D" id="3.30.450.20">
    <property type="entry name" value="PAS domain"/>
    <property type="match status" value="1"/>
</dbReference>
<dbReference type="CDD" id="cd00009">
    <property type="entry name" value="AAA"/>
    <property type="match status" value="1"/>
</dbReference>
<evidence type="ECO:0000256" key="3">
    <source>
        <dbReference type="ARBA" id="ARBA00022491"/>
    </source>
</evidence>
<dbReference type="PROSITE" id="PS50112">
    <property type="entry name" value="PAS"/>
    <property type="match status" value="1"/>
</dbReference>
<evidence type="ECO:0000256" key="1">
    <source>
        <dbReference type="ARBA" id="ARBA00004496"/>
    </source>
</evidence>
<dbReference type="Gene3D" id="1.10.10.60">
    <property type="entry name" value="Homeodomain-like"/>
    <property type="match status" value="1"/>
</dbReference>
<keyword evidence="7" id="KW-0238">DNA-binding</keyword>
<feature type="domain" description="PAS" evidence="11">
    <location>
        <begin position="82"/>
        <end position="117"/>
    </location>
</feature>
<dbReference type="Pfam" id="PF00158">
    <property type="entry name" value="Sigma54_activat"/>
    <property type="match status" value="1"/>
</dbReference>
<dbReference type="Pfam" id="PF13291">
    <property type="entry name" value="ACT_4"/>
    <property type="match status" value="1"/>
</dbReference>
<dbReference type="GO" id="GO:0003677">
    <property type="term" value="F:DNA binding"/>
    <property type="evidence" value="ECO:0007669"/>
    <property type="project" value="UniProtKB-KW"/>
</dbReference>
<dbReference type="PANTHER" id="PTHR32071:SF3">
    <property type="entry name" value="HTH-TYPE TRANSCRIPTIONAL REGULATORY PROTEIN TYRR"/>
    <property type="match status" value="1"/>
</dbReference>
<evidence type="ECO:0000256" key="8">
    <source>
        <dbReference type="ARBA" id="ARBA00023159"/>
    </source>
</evidence>
<keyword evidence="6" id="KW-0805">Transcription regulation</keyword>
<dbReference type="Pfam" id="PF25601">
    <property type="entry name" value="AAA_lid_14"/>
    <property type="match status" value="1"/>
</dbReference>
<proteinExistence type="predicted"/>
<dbReference type="InterPro" id="IPR030828">
    <property type="entry name" value="HTH_TyrR"/>
</dbReference>
<keyword evidence="5" id="KW-0067">ATP-binding</keyword>
<protein>
    <submittedName>
        <fullName evidence="13">Transcriptional regulator of aroF, aroG, tyrA and aromatic amino acid transport</fullName>
    </submittedName>
</protein>
<evidence type="ECO:0000256" key="7">
    <source>
        <dbReference type="ARBA" id="ARBA00023125"/>
    </source>
</evidence>
<reference evidence="13 14" key="1">
    <citation type="submission" date="2018-05" db="EMBL/GenBank/DDBJ databases">
        <title>Genomic Encyclopedia of Type Strains, Phase IV (KMG-IV): sequencing the most valuable type-strain genomes for metagenomic binning, comparative biology and taxonomic classification.</title>
        <authorList>
            <person name="Goeker M."/>
        </authorList>
    </citation>
    <scope>NUCLEOTIDE SEQUENCE [LARGE SCALE GENOMIC DNA]</scope>
    <source>
        <strain evidence="13 14">DSM 23606</strain>
    </source>
</reference>
<dbReference type="AlphaFoldDB" id="A0A317MYB6"/>
<dbReference type="SMART" id="SM00091">
    <property type="entry name" value="PAS"/>
    <property type="match status" value="1"/>
</dbReference>
<dbReference type="OrthoDB" id="9804019at2"/>
<evidence type="ECO:0000259" key="12">
    <source>
        <dbReference type="PROSITE" id="PS51671"/>
    </source>
</evidence>
<organism evidence="13 14">
    <name type="scientific">Plasticicumulans acidivorans</name>
    <dbReference type="NCBI Taxonomy" id="886464"/>
    <lineage>
        <taxon>Bacteria</taxon>
        <taxon>Pseudomonadati</taxon>
        <taxon>Pseudomonadota</taxon>
        <taxon>Gammaproteobacteria</taxon>
        <taxon>Candidatus Competibacteraceae</taxon>
        <taxon>Plasticicumulans</taxon>
    </lineage>
</organism>
<feature type="domain" description="ACT" evidence="12">
    <location>
        <begin position="2"/>
        <end position="76"/>
    </location>
</feature>
<dbReference type="InterPro" id="IPR027417">
    <property type="entry name" value="P-loop_NTPase"/>
</dbReference>
<dbReference type="InterPro" id="IPR013767">
    <property type="entry name" value="PAS_fold"/>
</dbReference>
<keyword evidence="2" id="KW-0963">Cytoplasm</keyword>
<feature type="domain" description="Sigma-54 factor interaction" evidence="10">
    <location>
        <begin position="204"/>
        <end position="424"/>
    </location>
</feature>
<keyword evidence="9" id="KW-0804">Transcription</keyword>
<dbReference type="SUPFAM" id="SSF46689">
    <property type="entry name" value="Homeodomain-like"/>
    <property type="match status" value="1"/>
</dbReference>
<dbReference type="Gene3D" id="3.30.70.260">
    <property type="match status" value="1"/>
</dbReference>
<accession>A0A317MYB6</accession>
<keyword evidence="14" id="KW-1185">Reference proteome</keyword>
<dbReference type="InterPro" id="IPR058031">
    <property type="entry name" value="AAA_lid_NorR"/>
</dbReference>
<dbReference type="SUPFAM" id="SSF55021">
    <property type="entry name" value="ACT-like"/>
    <property type="match status" value="1"/>
</dbReference>
<keyword evidence="8" id="KW-0010">Activator</keyword>
<dbReference type="GO" id="GO:0006355">
    <property type="term" value="P:regulation of DNA-templated transcription"/>
    <property type="evidence" value="ECO:0007669"/>
    <property type="project" value="InterPro"/>
</dbReference>
<gene>
    <name evidence="13" type="ORF">C7443_102193</name>
</gene>
<evidence type="ECO:0000256" key="4">
    <source>
        <dbReference type="ARBA" id="ARBA00022741"/>
    </source>
</evidence>
<evidence type="ECO:0000313" key="13">
    <source>
        <dbReference type="EMBL" id="PWV64544.1"/>
    </source>
</evidence>
<evidence type="ECO:0000259" key="10">
    <source>
        <dbReference type="PROSITE" id="PS50045"/>
    </source>
</evidence>
<keyword evidence="4" id="KW-0547">Nucleotide-binding</keyword>
<keyword evidence="3" id="KW-0678">Repressor</keyword>
<dbReference type="EMBL" id="QGTJ01000002">
    <property type="protein sequence ID" value="PWV64544.1"/>
    <property type="molecule type" value="Genomic_DNA"/>
</dbReference>
<dbReference type="Pfam" id="PF00989">
    <property type="entry name" value="PAS"/>
    <property type="match status" value="1"/>
</dbReference>
<evidence type="ECO:0000259" key="11">
    <source>
        <dbReference type="PROSITE" id="PS50112"/>
    </source>
</evidence>
<dbReference type="InterPro" id="IPR002078">
    <property type="entry name" value="Sigma_54_int"/>
</dbReference>
<evidence type="ECO:0000313" key="14">
    <source>
        <dbReference type="Proteomes" id="UP000246569"/>
    </source>
</evidence>
<dbReference type="SUPFAM" id="SSF55785">
    <property type="entry name" value="PYP-like sensor domain (PAS domain)"/>
    <property type="match status" value="1"/>
</dbReference>
<dbReference type="GO" id="GO:0005737">
    <property type="term" value="C:cytoplasm"/>
    <property type="evidence" value="ECO:0007669"/>
    <property type="project" value="UniProtKB-SubCell"/>
</dbReference>
<dbReference type="InterPro" id="IPR000014">
    <property type="entry name" value="PAS"/>
</dbReference>
<evidence type="ECO:0000256" key="6">
    <source>
        <dbReference type="ARBA" id="ARBA00023015"/>
    </source>
</evidence>
<sequence>MRLQILFEDRVGIAMAVLTILARHNINMSSGEIVTHAEGRGSFFLHAAAMTLDELHQVLPEIRQVPGVRDVRPIPLMPGERKQSELRTLLAALPAPVLSLDLEGRVVVANESAQRLLRLKGPDGQGALLPSLVENLDLVERINRLDRAEYGVRLAVRGQALLADFFPVLVPLARAGKSLSGAVMVLHGGSLEPAVISETGFASIIHRSAAMRAVVAQARRMAPLAVPILISGEPGCGKARLAHACHLAGPRREAPFLRMTGSDLSDPTAESILFGARDQAGLLEQGAGGTLFLSDVAELSPSMQAKLLGFLQDGRFRRVGGVEPWRSDVRVIAATRVDLTALVREGRFRDDLYYHLNVLSLRMPPLRERQADVLPLALESIELAARRLGCAVPRLTPEAEAALLAHAWPGNVRQMENTLLRAVTVCEGGAITPEHLALSHEAAPAGLDEALFEGSLAEALSRVERLMLARLYPQHPSTRQLARRLGLSHTAVANKLRQYGIGGSGGNR</sequence>
<evidence type="ECO:0000256" key="9">
    <source>
        <dbReference type="ARBA" id="ARBA00023163"/>
    </source>
</evidence>